<gene>
    <name evidence="3" type="ORF">WICANDRAFT_77284</name>
</gene>
<feature type="signal peptide" evidence="2">
    <location>
        <begin position="1"/>
        <end position="20"/>
    </location>
</feature>
<proteinExistence type="predicted"/>
<keyword evidence="2" id="KW-0732">Signal</keyword>
<dbReference type="AlphaFoldDB" id="A0A1E3P5T2"/>
<evidence type="ECO:0008006" key="5">
    <source>
        <dbReference type="Google" id="ProtNLM"/>
    </source>
</evidence>
<dbReference type="Pfam" id="PF10340">
    <property type="entry name" value="Say1_Mug180"/>
    <property type="match status" value="1"/>
</dbReference>
<organism evidence="3 4">
    <name type="scientific">Wickerhamomyces anomalus (strain ATCC 58044 / CBS 1984 / NCYC 433 / NRRL Y-366-8)</name>
    <name type="common">Yeast</name>
    <name type="synonym">Hansenula anomala</name>
    <dbReference type="NCBI Taxonomy" id="683960"/>
    <lineage>
        <taxon>Eukaryota</taxon>
        <taxon>Fungi</taxon>
        <taxon>Dikarya</taxon>
        <taxon>Ascomycota</taxon>
        <taxon>Saccharomycotina</taxon>
        <taxon>Saccharomycetes</taxon>
        <taxon>Phaffomycetales</taxon>
        <taxon>Wickerhamomycetaceae</taxon>
        <taxon>Wickerhamomyces</taxon>
    </lineage>
</organism>
<dbReference type="Proteomes" id="UP000094112">
    <property type="component" value="Unassembled WGS sequence"/>
</dbReference>
<dbReference type="OrthoDB" id="2152029at2759"/>
<evidence type="ECO:0000256" key="1">
    <source>
        <dbReference type="ARBA" id="ARBA00022801"/>
    </source>
</evidence>
<dbReference type="InterPro" id="IPR029058">
    <property type="entry name" value="AB_hydrolase_fold"/>
</dbReference>
<feature type="chain" id="PRO_5009133678" description="Alpha/beta hydrolase fold-3 domain-containing protein" evidence="2">
    <location>
        <begin position="21"/>
        <end position="341"/>
    </location>
</feature>
<accession>A0A1E3P5T2</accession>
<dbReference type="GO" id="GO:0016787">
    <property type="term" value="F:hydrolase activity"/>
    <property type="evidence" value="ECO:0007669"/>
    <property type="project" value="UniProtKB-KW"/>
</dbReference>
<reference evidence="3 4" key="1">
    <citation type="journal article" date="2016" name="Proc. Natl. Acad. Sci. U.S.A.">
        <title>Comparative genomics of biotechnologically important yeasts.</title>
        <authorList>
            <person name="Riley R."/>
            <person name="Haridas S."/>
            <person name="Wolfe K.H."/>
            <person name="Lopes M.R."/>
            <person name="Hittinger C.T."/>
            <person name="Goeker M."/>
            <person name="Salamov A.A."/>
            <person name="Wisecaver J.H."/>
            <person name="Long T.M."/>
            <person name="Calvey C.H."/>
            <person name="Aerts A.L."/>
            <person name="Barry K.W."/>
            <person name="Choi C."/>
            <person name="Clum A."/>
            <person name="Coughlan A.Y."/>
            <person name="Deshpande S."/>
            <person name="Douglass A.P."/>
            <person name="Hanson S.J."/>
            <person name="Klenk H.-P."/>
            <person name="LaButti K.M."/>
            <person name="Lapidus A."/>
            <person name="Lindquist E.A."/>
            <person name="Lipzen A.M."/>
            <person name="Meier-Kolthoff J.P."/>
            <person name="Ohm R.A."/>
            <person name="Otillar R.P."/>
            <person name="Pangilinan J.L."/>
            <person name="Peng Y."/>
            <person name="Rokas A."/>
            <person name="Rosa C.A."/>
            <person name="Scheuner C."/>
            <person name="Sibirny A.A."/>
            <person name="Slot J.C."/>
            <person name="Stielow J.B."/>
            <person name="Sun H."/>
            <person name="Kurtzman C.P."/>
            <person name="Blackwell M."/>
            <person name="Grigoriev I.V."/>
            <person name="Jeffries T.W."/>
        </authorList>
    </citation>
    <scope>NUCLEOTIDE SEQUENCE [LARGE SCALE GENOMIC DNA]</scope>
    <source>
        <strain evidence="4">ATCC 58044 / CBS 1984 / NCYC 433 / NRRL Y-366-8</strain>
    </source>
</reference>
<keyword evidence="4" id="KW-1185">Reference proteome</keyword>
<evidence type="ECO:0000313" key="4">
    <source>
        <dbReference type="Proteomes" id="UP000094112"/>
    </source>
</evidence>
<dbReference type="InterPro" id="IPR050300">
    <property type="entry name" value="GDXG_lipolytic_enzyme"/>
</dbReference>
<name>A0A1E3P5T2_WICAA</name>
<protein>
    <recommendedName>
        <fullName evidence="5">Alpha/beta hydrolase fold-3 domain-containing protein</fullName>
    </recommendedName>
</protein>
<sequence length="341" mass="39253">MPNFMGLSIKFKLKLLLVYPLHLLFKLITDYENFNFKTQTIKWARSNASLQDARTLINDRSLEELLNDEKQKFSEISNEEFTSNSRWIFKADDLNKDSPIILFIHGGGFNLRTLEGHILGLVKTFRALKNPKISILGLDYQTTPESKFPTQIEQLLYVYHKLTDQDGFKNVLLLGDSAGGNIELILLYQLKNQLPNLLKIQTKPKGAAFLSPWVDLRIEKKGSVITNEPYDYLSYERLKILSDSYTDDVTTNPLTSPASLTDWEGTLPEHVFYNYGAHEILADSIVDFAQKVGIDDKDIYIEPDGVHVHPYFEYAILPQEEFEQTPFCKNFINLLKAMDWD</sequence>
<dbReference type="InterPro" id="IPR019436">
    <property type="entry name" value="Say1-like"/>
</dbReference>
<dbReference type="EMBL" id="KV454209">
    <property type="protein sequence ID" value="ODQ60604.1"/>
    <property type="molecule type" value="Genomic_DNA"/>
</dbReference>
<keyword evidence="1" id="KW-0378">Hydrolase</keyword>
<dbReference type="STRING" id="683960.A0A1E3P5T2"/>
<dbReference type="GeneID" id="30201778"/>
<dbReference type="SUPFAM" id="SSF53474">
    <property type="entry name" value="alpha/beta-Hydrolases"/>
    <property type="match status" value="1"/>
</dbReference>
<dbReference type="PANTHER" id="PTHR48081">
    <property type="entry name" value="AB HYDROLASE SUPERFAMILY PROTEIN C4A8.06C"/>
    <property type="match status" value="1"/>
</dbReference>
<evidence type="ECO:0000256" key="2">
    <source>
        <dbReference type="SAM" id="SignalP"/>
    </source>
</evidence>
<dbReference type="Gene3D" id="3.40.50.1820">
    <property type="entry name" value="alpha/beta hydrolase"/>
    <property type="match status" value="1"/>
</dbReference>
<dbReference type="RefSeq" id="XP_019039811.1">
    <property type="nucleotide sequence ID" value="XM_019184532.1"/>
</dbReference>
<dbReference type="PANTHER" id="PTHR48081:SF31">
    <property type="entry name" value="STERYL ACETYL HYDROLASE MUG81-RELATED"/>
    <property type="match status" value="1"/>
</dbReference>
<evidence type="ECO:0000313" key="3">
    <source>
        <dbReference type="EMBL" id="ODQ60604.1"/>
    </source>
</evidence>